<dbReference type="PANTHER" id="PTHR45725">
    <property type="entry name" value="FORMIN HOMOLOGY 2 FAMILY MEMBER"/>
    <property type="match status" value="1"/>
</dbReference>
<protein>
    <submittedName>
        <fullName evidence="5">Pleckstrin domain-containing protein</fullName>
    </submittedName>
</protein>
<dbReference type="InterPro" id="IPR001849">
    <property type="entry name" value="PH_domain"/>
</dbReference>
<dbReference type="Gene3D" id="1.10.418.10">
    <property type="entry name" value="Calponin-like domain"/>
    <property type="match status" value="2"/>
</dbReference>
<dbReference type="PROSITE" id="PS50021">
    <property type="entry name" value="CH"/>
    <property type="match status" value="2"/>
</dbReference>
<dbReference type="SMART" id="SM00314">
    <property type="entry name" value="RA"/>
    <property type="match status" value="2"/>
</dbReference>
<dbReference type="PANTHER" id="PTHR45725:SF1">
    <property type="entry name" value="DISHEVELLED ASSOCIATED ACTIVATOR OF MORPHOGENESIS, ISOFORM D"/>
    <property type="match status" value="1"/>
</dbReference>
<dbReference type="CDD" id="cd00014">
    <property type="entry name" value="CH_SF"/>
    <property type="match status" value="1"/>
</dbReference>
<dbReference type="EMBL" id="ADBJ01000038">
    <property type="protein sequence ID" value="EFA78565.1"/>
    <property type="molecule type" value="Genomic_DNA"/>
</dbReference>
<feature type="compositionally biased region" description="Acidic residues" evidence="1">
    <location>
        <begin position="671"/>
        <end position="681"/>
    </location>
</feature>
<dbReference type="InterPro" id="IPR001715">
    <property type="entry name" value="CH_dom"/>
</dbReference>
<feature type="compositionally biased region" description="Acidic residues" evidence="1">
    <location>
        <begin position="693"/>
        <end position="703"/>
    </location>
</feature>
<evidence type="ECO:0000313" key="5">
    <source>
        <dbReference type="EMBL" id="EFA78565.1"/>
    </source>
</evidence>
<dbReference type="Gene3D" id="2.30.29.30">
    <property type="entry name" value="Pleckstrin-homology domain (PH domain)/Phosphotyrosine-binding domain (PTB)"/>
    <property type="match status" value="1"/>
</dbReference>
<feature type="compositionally biased region" description="Basic and acidic residues" evidence="1">
    <location>
        <begin position="704"/>
        <end position="719"/>
    </location>
</feature>
<dbReference type="SMART" id="SM00233">
    <property type="entry name" value="PH"/>
    <property type="match status" value="1"/>
</dbReference>
<accession>D3BKY5</accession>
<feature type="compositionally biased region" description="Polar residues" evidence="1">
    <location>
        <begin position="942"/>
        <end position="963"/>
    </location>
</feature>
<dbReference type="InterPro" id="IPR029071">
    <property type="entry name" value="Ubiquitin-like_domsf"/>
</dbReference>
<feature type="compositionally biased region" description="Low complexity" evidence="1">
    <location>
        <begin position="903"/>
        <end position="938"/>
    </location>
</feature>
<feature type="domain" description="Calponin-homology (CH)" evidence="3">
    <location>
        <begin position="274"/>
        <end position="380"/>
    </location>
</feature>
<feature type="domain" description="Ras-associating" evidence="4">
    <location>
        <begin position="6"/>
        <end position="91"/>
    </location>
</feature>
<feature type="domain" description="Ras-associating" evidence="4">
    <location>
        <begin position="990"/>
        <end position="1074"/>
    </location>
</feature>
<dbReference type="InterPro" id="IPR036872">
    <property type="entry name" value="CH_dom_sf"/>
</dbReference>
<feature type="region of interest" description="Disordered" evidence="1">
    <location>
        <begin position="112"/>
        <end position="142"/>
    </location>
</feature>
<dbReference type="SUPFAM" id="SSF50729">
    <property type="entry name" value="PH domain-like"/>
    <property type="match status" value="1"/>
</dbReference>
<feature type="compositionally biased region" description="Basic and acidic residues" evidence="1">
    <location>
        <begin position="520"/>
        <end position="536"/>
    </location>
</feature>
<feature type="region of interest" description="Disordered" evidence="1">
    <location>
        <begin position="514"/>
        <end position="988"/>
    </location>
</feature>
<dbReference type="Pfam" id="PF21989">
    <property type="entry name" value="RA_2"/>
    <property type="match status" value="1"/>
</dbReference>
<dbReference type="FunCoup" id="D3BKY5">
    <property type="interactions" value="472"/>
</dbReference>
<dbReference type="InterPro" id="IPR011993">
    <property type="entry name" value="PH-like_dom_sf"/>
</dbReference>
<evidence type="ECO:0000313" key="6">
    <source>
        <dbReference type="Proteomes" id="UP000001396"/>
    </source>
</evidence>
<comment type="caution">
    <text evidence="5">The sequence shown here is derived from an EMBL/GenBank/DDBJ whole genome shotgun (WGS) entry which is preliminary data.</text>
</comment>
<dbReference type="Gene3D" id="3.10.20.90">
    <property type="entry name" value="Phosphatidylinositol 3-kinase Catalytic Subunit, Chain A, domain 1"/>
    <property type="match status" value="1"/>
</dbReference>
<dbReference type="Pfam" id="PF00307">
    <property type="entry name" value="CH"/>
    <property type="match status" value="2"/>
</dbReference>
<dbReference type="SUPFAM" id="SSF47576">
    <property type="entry name" value="Calponin-homology domain, CH-domain"/>
    <property type="match status" value="1"/>
</dbReference>
<evidence type="ECO:0000256" key="1">
    <source>
        <dbReference type="SAM" id="MobiDB-lite"/>
    </source>
</evidence>
<feature type="compositionally biased region" description="Basic and acidic residues" evidence="1">
    <location>
        <begin position="634"/>
        <end position="669"/>
    </location>
</feature>
<dbReference type="Pfam" id="PF00169">
    <property type="entry name" value="PH"/>
    <property type="match status" value="1"/>
</dbReference>
<dbReference type="PROSITE" id="PS50003">
    <property type="entry name" value="PH_DOMAIN"/>
    <property type="match status" value="1"/>
</dbReference>
<dbReference type="GO" id="GO:0007165">
    <property type="term" value="P:signal transduction"/>
    <property type="evidence" value="ECO:0007669"/>
    <property type="project" value="InterPro"/>
</dbReference>
<feature type="compositionally biased region" description="Pro residues" evidence="1">
    <location>
        <begin position="617"/>
        <end position="629"/>
    </location>
</feature>
<dbReference type="InParanoid" id="D3BKY5"/>
<feature type="compositionally biased region" description="Low complexity" evidence="1">
    <location>
        <begin position="125"/>
        <end position="142"/>
    </location>
</feature>
<dbReference type="Proteomes" id="UP000001396">
    <property type="component" value="Unassembled WGS sequence"/>
</dbReference>
<feature type="compositionally biased region" description="Basic and acidic residues" evidence="1">
    <location>
        <begin position="726"/>
        <end position="798"/>
    </location>
</feature>
<name>D3BKY5_HETP5</name>
<dbReference type="AlphaFoldDB" id="D3BKY5"/>
<dbReference type="OMA" id="EMQYNID"/>
<gene>
    <name evidence="5" type="ORF">PPL_09217</name>
</gene>
<evidence type="ECO:0000259" key="2">
    <source>
        <dbReference type="PROSITE" id="PS50003"/>
    </source>
</evidence>
<feature type="compositionally biased region" description="Low complexity" evidence="1">
    <location>
        <begin position="974"/>
        <end position="985"/>
    </location>
</feature>
<dbReference type="RefSeq" id="XP_020430689.1">
    <property type="nucleotide sequence ID" value="XM_020580014.1"/>
</dbReference>
<dbReference type="SUPFAM" id="SSF54236">
    <property type="entry name" value="Ubiquitin-like"/>
    <property type="match status" value="1"/>
</dbReference>
<feature type="domain" description="Calponin-homology (CH)" evidence="3">
    <location>
        <begin position="387"/>
        <end position="494"/>
    </location>
</feature>
<feature type="compositionally biased region" description="Basic and acidic residues" evidence="1">
    <location>
        <begin position="811"/>
        <end position="828"/>
    </location>
</feature>
<organism evidence="5 6">
    <name type="scientific">Heterostelium pallidum (strain ATCC 26659 / Pp 5 / PN500)</name>
    <name type="common">Cellular slime mold</name>
    <name type="synonym">Polysphondylium pallidum</name>
    <dbReference type="NCBI Taxonomy" id="670386"/>
    <lineage>
        <taxon>Eukaryota</taxon>
        <taxon>Amoebozoa</taxon>
        <taxon>Evosea</taxon>
        <taxon>Eumycetozoa</taxon>
        <taxon>Dictyostelia</taxon>
        <taxon>Acytosteliales</taxon>
        <taxon>Acytosteliaceae</taxon>
        <taxon>Heterostelium</taxon>
    </lineage>
</organism>
<proteinExistence type="predicted"/>
<feature type="compositionally biased region" description="Low complexity" evidence="1">
    <location>
        <begin position="551"/>
        <end position="574"/>
    </location>
</feature>
<keyword evidence="6" id="KW-1185">Reference proteome</keyword>
<evidence type="ECO:0000259" key="3">
    <source>
        <dbReference type="PROSITE" id="PS50021"/>
    </source>
</evidence>
<dbReference type="InterPro" id="IPR000159">
    <property type="entry name" value="RA_dom"/>
</dbReference>
<dbReference type="InterPro" id="IPR051425">
    <property type="entry name" value="Formin_Homology"/>
</dbReference>
<dbReference type="PROSITE" id="PS50200">
    <property type="entry name" value="RA"/>
    <property type="match status" value="2"/>
</dbReference>
<sequence length="1086" mass="122799">MSEPPQKKILKVFDQDGLYKTMVVEPKTTAGEVCEKLGKKLFMKDGEMELFNLFVIEGGVKQSLKMTDFPFDTILKFEKKEYKFYFLNIKGEFMSFQERVASSLTAAATGKPAGGATSPSLTGNAPPSGSPAGASPKMSASSIKPGRGMSGYLLRKKAGKFFKVWCVANQTTLCFYASEEDKEPQMELVLENAIIELKANEQGAHILLTLSNSERHTLMAENQGDLQAWATELAATAAYSTVTQRAVATPSMAFVPTTKDLGHIKLQGKLENIDTQSTVLNRWTEYLVARRVGVAHSSDISNCYSDGCVLINVVDALFERQVKFRKGKSVYEMQHNIENVLEMLKSLGADYGKLLATDIVDCKVPRVILRLLYSIFIAFVTNGEKEYAAKDKLIGWCGRKTLEVNKSIIVDSPTALFNPLAFAALIARHNPNIIDMDSLSRKSKVDQAQVVLDVAYEHLKIPKILTANCWSEDHADERSFLVYLSFYYFYLGGDSSNKSQLLSRCLEEQQAVESESIVSARDKQLKAMVEKDEENRASPQTKPISTPSPQPVASKPPASKPMAKPIAKPMATATSAPSENGVTAKPMAKPMARPMAKPIAKPMATAPSENGVTAKPSPVPRTKPAPVPRSPALQEEKDKQEKQDSEKQAREKARKEAEEKADRLARQLELEMLENEMDDTNELLAEQRRIEQEDAAEMAELEELERLQREEFEREEAAKRFQQHFDQQRQDREREEKQRLEREKEKEKERERAKEQERAREQEREKEKEREREQERAREKRRIQEEEESQKDQTHQDILDTLAGIDDELDQILRREQEESKRFIEMMEKQTGMSISNDIKFEDSAHDSNQQNSKPQYEDEPPALGSVPPTRKESTNKQLNERASIINVFDKLDEELSHSRNNSISQPTRQQQPQQQQQYSNPSSKSGSVSSPPTTPRVTESDNTTVQKTSVSETTPPSQQNFTQPPSSAPPQPNQQQQQQQQEAPPDNRGKVVVRICLEGFGDVLFCSFAIGYDTLCGKVRQMVCKKMKVAMEFEQEYCLYIVRDGLERVLDDDEILLEAEDKIDRFVFKLSDNFDRKSIISNHRG</sequence>
<dbReference type="STRING" id="670386.D3BKY5"/>
<reference evidence="5 6" key="1">
    <citation type="journal article" date="2011" name="Genome Res.">
        <title>Phylogeny-wide analysis of social amoeba genomes highlights ancient origins for complex intercellular communication.</title>
        <authorList>
            <person name="Heidel A.J."/>
            <person name="Lawal H.M."/>
            <person name="Felder M."/>
            <person name="Schilde C."/>
            <person name="Helps N.R."/>
            <person name="Tunggal B."/>
            <person name="Rivero F."/>
            <person name="John U."/>
            <person name="Schleicher M."/>
            <person name="Eichinger L."/>
            <person name="Platzer M."/>
            <person name="Noegel A.A."/>
            <person name="Schaap P."/>
            <person name="Gloeckner G."/>
        </authorList>
    </citation>
    <scope>NUCLEOTIDE SEQUENCE [LARGE SCALE GENOMIC DNA]</scope>
    <source>
        <strain evidence="6">ATCC 26659 / Pp 5 / PN500</strain>
    </source>
</reference>
<feature type="domain" description="PH" evidence="2">
    <location>
        <begin position="146"/>
        <end position="238"/>
    </location>
</feature>
<evidence type="ECO:0000259" key="4">
    <source>
        <dbReference type="PROSITE" id="PS50200"/>
    </source>
</evidence>
<dbReference type="GeneID" id="31364692"/>